<dbReference type="InterPro" id="IPR016047">
    <property type="entry name" value="M23ase_b-sheet_dom"/>
</dbReference>
<proteinExistence type="predicted"/>
<dbReference type="Proteomes" id="UP001162734">
    <property type="component" value="Chromosome"/>
</dbReference>
<organism evidence="4 5">
    <name type="scientific">Anaeromyxobacter paludicola</name>
    <dbReference type="NCBI Taxonomy" id="2918171"/>
    <lineage>
        <taxon>Bacteria</taxon>
        <taxon>Pseudomonadati</taxon>
        <taxon>Myxococcota</taxon>
        <taxon>Myxococcia</taxon>
        <taxon>Myxococcales</taxon>
        <taxon>Cystobacterineae</taxon>
        <taxon>Anaeromyxobacteraceae</taxon>
        <taxon>Anaeromyxobacter</taxon>
    </lineage>
</organism>
<protein>
    <recommendedName>
        <fullName evidence="3">M23ase beta-sheet core domain-containing protein</fullName>
    </recommendedName>
</protein>
<dbReference type="SUPFAM" id="SSF51261">
    <property type="entry name" value="Duplicated hybrid motif"/>
    <property type="match status" value="1"/>
</dbReference>
<feature type="compositionally biased region" description="Low complexity" evidence="1">
    <location>
        <begin position="74"/>
        <end position="97"/>
    </location>
</feature>
<dbReference type="Gene3D" id="3.10.450.350">
    <property type="match status" value="1"/>
</dbReference>
<feature type="domain" description="M23ase beta-sheet core" evidence="3">
    <location>
        <begin position="277"/>
        <end position="375"/>
    </location>
</feature>
<name>A0ABN6ND49_9BACT</name>
<dbReference type="Pfam" id="PF01551">
    <property type="entry name" value="Peptidase_M23"/>
    <property type="match status" value="1"/>
</dbReference>
<keyword evidence="2" id="KW-0812">Transmembrane</keyword>
<dbReference type="InterPro" id="IPR050570">
    <property type="entry name" value="Cell_wall_metabolism_enzyme"/>
</dbReference>
<reference evidence="5" key="1">
    <citation type="journal article" date="2022" name="Int. J. Syst. Evol. Microbiol.">
        <title>Anaeromyxobacter oryzae sp. nov., Anaeromyxobacter diazotrophicus sp. nov. and Anaeromyxobacter paludicola sp. nov., isolated from paddy soils.</title>
        <authorList>
            <person name="Itoh H."/>
            <person name="Xu Z."/>
            <person name="Mise K."/>
            <person name="Masuda Y."/>
            <person name="Ushijima N."/>
            <person name="Hayakawa C."/>
            <person name="Shiratori Y."/>
            <person name="Senoo K."/>
        </authorList>
    </citation>
    <scope>NUCLEOTIDE SEQUENCE [LARGE SCALE GENOMIC DNA]</scope>
    <source>
        <strain evidence="5">Red630</strain>
    </source>
</reference>
<keyword evidence="2" id="KW-1133">Transmembrane helix</keyword>
<dbReference type="InterPro" id="IPR011055">
    <property type="entry name" value="Dup_hybrid_motif"/>
</dbReference>
<dbReference type="RefSeq" id="WP_248342867.1">
    <property type="nucleotide sequence ID" value="NZ_AP025592.1"/>
</dbReference>
<evidence type="ECO:0000256" key="2">
    <source>
        <dbReference type="SAM" id="Phobius"/>
    </source>
</evidence>
<dbReference type="CDD" id="cd12797">
    <property type="entry name" value="M23_peptidase"/>
    <property type="match status" value="1"/>
</dbReference>
<gene>
    <name evidence="4" type="ORF">AMPC_35090</name>
</gene>
<keyword evidence="5" id="KW-1185">Reference proteome</keyword>
<evidence type="ECO:0000313" key="5">
    <source>
        <dbReference type="Proteomes" id="UP001162734"/>
    </source>
</evidence>
<keyword evidence="2" id="KW-0472">Membrane</keyword>
<feature type="region of interest" description="Disordered" evidence="1">
    <location>
        <begin position="74"/>
        <end position="115"/>
    </location>
</feature>
<dbReference type="Gene3D" id="2.70.70.10">
    <property type="entry name" value="Glucose Permease (Domain IIA)"/>
    <property type="match status" value="1"/>
</dbReference>
<accession>A0ABN6ND49</accession>
<dbReference type="EMBL" id="AP025592">
    <property type="protein sequence ID" value="BDG10396.1"/>
    <property type="molecule type" value="Genomic_DNA"/>
</dbReference>
<sequence length="414" mass="44005">MVRLSIDPPSSFRTSMAPKSGGGWGRFLIFLLVVAGVGGGGYFAGRRHGPADAAPPPHKGLLARLKTAVVGEAPAPAAPATAPAPTPGATQAAAAEPAPEKLPAPPSLPGAAGAPALAGVRPQLAQQQAAAQQPQAPRRIEATLQGSLEESIGRALPESDKAITSELTQVVNRLLVWYLQVARDGRRGDKIEVVYRMPDPNAPVPLGQLPSREPIVDALRYSAQKLGKVIAAYRYKPDGSAFARYYQADGQEVEERLVDSPIATYEQVTSLLRDGRRHKGVDFKTPVGTPVVAPFDGTIERRNWHFSANGNCLELVDARSGRHAIFLHLEQVPKEMGQGRKVKKGEQIALSGNTGHSTAPHLHYQLEAGDGRVLDPFAIHATKRLALEGAAKDGFEKEKARLEPVLSGAQASAK</sequence>
<evidence type="ECO:0000259" key="3">
    <source>
        <dbReference type="Pfam" id="PF01551"/>
    </source>
</evidence>
<feature type="transmembrane region" description="Helical" evidence="2">
    <location>
        <begin position="24"/>
        <end position="44"/>
    </location>
</feature>
<evidence type="ECO:0000313" key="4">
    <source>
        <dbReference type="EMBL" id="BDG10396.1"/>
    </source>
</evidence>
<dbReference type="PANTHER" id="PTHR21666">
    <property type="entry name" value="PEPTIDASE-RELATED"/>
    <property type="match status" value="1"/>
</dbReference>
<evidence type="ECO:0000256" key="1">
    <source>
        <dbReference type="SAM" id="MobiDB-lite"/>
    </source>
</evidence>
<dbReference type="PANTHER" id="PTHR21666:SF270">
    <property type="entry name" value="MUREIN HYDROLASE ACTIVATOR ENVC"/>
    <property type="match status" value="1"/>
</dbReference>